<name>A0A1Y5XY74_KIBAR</name>
<organism evidence="2 3">
    <name type="scientific">Kibdelosporangium aridum</name>
    <dbReference type="NCBI Taxonomy" id="2030"/>
    <lineage>
        <taxon>Bacteria</taxon>
        <taxon>Bacillati</taxon>
        <taxon>Actinomycetota</taxon>
        <taxon>Actinomycetes</taxon>
        <taxon>Pseudonocardiales</taxon>
        <taxon>Pseudonocardiaceae</taxon>
        <taxon>Kibdelosporangium</taxon>
    </lineage>
</organism>
<keyword evidence="3" id="KW-1185">Reference proteome</keyword>
<accession>A0A1Y5XY74</accession>
<dbReference type="EMBL" id="FWXV01000007">
    <property type="protein sequence ID" value="SMD21734.1"/>
    <property type="molecule type" value="Genomic_DNA"/>
</dbReference>
<evidence type="ECO:0000259" key="1">
    <source>
        <dbReference type="Pfam" id="PF21806"/>
    </source>
</evidence>
<dbReference type="InterPro" id="IPR049244">
    <property type="entry name" value="DUF6879"/>
</dbReference>
<evidence type="ECO:0000313" key="3">
    <source>
        <dbReference type="Proteomes" id="UP000192674"/>
    </source>
</evidence>
<feature type="domain" description="DUF6879" evidence="1">
    <location>
        <begin position="7"/>
        <end position="170"/>
    </location>
</feature>
<dbReference type="AlphaFoldDB" id="A0A1Y5XY74"/>
<sequence>MTSITDDQFDQLLTSFEHESLHLETRDSYGTAVELPHMAKWAANEPDDLEWLQGWCAALRDHSANGRTVRRARIVSEPLSDYQRWSYEIAYPMVEAGEDIRWVPRRLVSSIGIPGNDYYLLDNRLVIFLVYQGNGLAADKITSTDPDDIALCRSAFESVWKYAIPHSEYQPV</sequence>
<dbReference type="Proteomes" id="UP000192674">
    <property type="component" value="Unassembled WGS sequence"/>
</dbReference>
<reference evidence="2 3" key="1">
    <citation type="submission" date="2017-04" db="EMBL/GenBank/DDBJ databases">
        <authorList>
            <person name="Afonso C.L."/>
            <person name="Miller P.J."/>
            <person name="Scott M.A."/>
            <person name="Spackman E."/>
            <person name="Goraichik I."/>
            <person name="Dimitrov K.M."/>
            <person name="Suarez D.L."/>
            <person name="Swayne D.E."/>
        </authorList>
    </citation>
    <scope>NUCLEOTIDE SEQUENCE [LARGE SCALE GENOMIC DNA]</scope>
    <source>
        <strain evidence="2 3">DSM 43828</strain>
    </source>
</reference>
<gene>
    <name evidence="2" type="ORF">SAMN05661093_07018</name>
</gene>
<dbReference type="RefSeq" id="WP_084430944.1">
    <property type="nucleotide sequence ID" value="NZ_FWXV01000007.1"/>
</dbReference>
<protein>
    <recommendedName>
        <fullName evidence="1">DUF6879 domain-containing protein</fullName>
    </recommendedName>
</protein>
<dbReference type="OrthoDB" id="3821358at2"/>
<evidence type="ECO:0000313" key="2">
    <source>
        <dbReference type="EMBL" id="SMD21734.1"/>
    </source>
</evidence>
<proteinExistence type="predicted"/>
<dbReference type="Pfam" id="PF21806">
    <property type="entry name" value="DUF6879"/>
    <property type="match status" value="1"/>
</dbReference>